<keyword evidence="1" id="KW-0732">Signal</keyword>
<evidence type="ECO:0000313" key="2">
    <source>
        <dbReference type="EMBL" id="PTX56952.1"/>
    </source>
</evidence>
<gene>
    <name evidence="2" type="ORF">C8N43_1617</name>
</gene>
<evidence type="ECO:0000313" key="3">
    <source>
        <dbReference type="Proteomes" id="UP000243978"/>
    </source>
</evidence>
<protein>
    <submittedName>
        <fullName evidence="2">Uncharacterized protein</fullName>
    </submittedName>
</protein>
<dbReference type="Proteomes" id="UP000243978">
    <property type="component" value="Unassembled WGS sequence"/>
</dbReference>
<accession>A0A2T6BLM4</accession>
<dbReference type="EMBL" id="QBKS01000001">
    <property type="protein sequence ID" value="PTX56952.1"/>
    <property type="molecule type" value="Genomic_DNA"/>
</dbReference>
<reference evidence="2 3" key="1">
    <citation type="submission" date="2018-04" db="EMBL/GenBank/DDBJ databases">
        <title>Genomic Encyclopedia of Archaeal and Bacterial Type Strains, Phase II (KMG-II): from individual species to whole genera.</title>
        <authorList>
            <person name="Goeker M."/>
        </authorList>
    </citation>
    <scope>NUCLEOTIDE SEQUENCE [LARGE SCALE GENOMIC DNA]</scope>
    <source>
        <strain evidence="2 3">DSM 100977</strain>
    </source>
</reference>
<feature type="chain" id="PRO_5015713169" evidence="1">
    <location>
        <begin position="19"/>
        <end position="165"/>
    </location>
</feature>
<dbReference type="OrthoDB" id="8592416at2"/>
<feature type="signal peptide" evidence="1">
    <location>
        <begin position="1"/>
        <end position="18"/>
    </location>
</feature>
<dbReference type="RefSeq" id="WP_107845095.1">
    <property type="nucleotide sequence ID" value="NZ_QBKS01000001.1"/>
</dbReference>
<keyword evidence="3" id="KW-1185">Reference proteome</keyword>
<dbReference type="AlphaFoldDB" id="A0A2T6BLM4"/>
<proteinExistence type="predicted"/>
<evidence type="ECO:0000256" key="1">
    <source>
        <dbReference type="SAM" id="SignalP"/>
    </source>
</evidence>
<organism evidence="2 3">
    <name type="scientific">Litoreibacter ponti</name>
    <dbReference type="NCBI Taxonomy" id="1510457"/>
    <lineage>
        <taxon>Bacteria</taxon>
        <taxon>Pseudomonadati</taxon>
        <taxon>Pseudomonadota</taxon>
        <taxon>Alphaproteobacteria</taxon>
        <taxon>Rhodobacterales</taxon>
        <taxon>Roseobacteraceae</taxon>
        <taxon>Litoreibacter</taxon>
    </lineage>
</organism>
<name>A0A2T6BLM4_9RHOB</name>
<sequence>MTRTTCLALLLLAGPALANGDGPDLSALYADATLDQPICYAAEAEPDGAERTVTQLQLSLVPYGESYNGTANDNGFAFTLDLGLSGTPDEMRIYGCCDQAGYCGTGEACADQPVFLRMAEEGLEVDLSAYPKRGPSATLTPEAERPTIGAQDARFMLAPAACPKP</sequence>
<comment type="caution">
    <text evidence="2">The sequence shown here is derived from an EMBL/GenBank/DDBJ whole genome shotgun (WGS) entry which is preliminary data.</text>
</comment>